<reference evidence="8 9" key="1">
    <citation type="submission" date="2019-03" db="EMBL/GenBank/DDBJ databases">
        <title>Whole genome sequence of a novel Rubrobacter taiwanensis strain, isolated from Yellowstone National Park.</title>
        <authorList>
            <person name="Freed S."/>
            <person name="Ramaley R.F."/>
            <person name="Kyndt J.A."/>
        </authorList>
    </citation>
    <scope>NUCLEOTIDE SEQUENCE [LARGE SCALE GENOMIC DNA]</scope>
    <source>
        <strain evidence="8 9">Yellowstone</strain>
    </source>
</reference>
<feature type="transmembrane region" description="Helical" evidence="6">
    <location>
        <begin position="25"/>
        <end position="46"/>
    </location>
</feature>
<dbReference type="EMBL" id="SKBU01000018">
    <property type="protein sequence ID" value="TCJ16117.1"/>
    <property type="molecule type" value="Genomic_DNA"/>
</dbReference>
<feature type="domain" description="RDD" evidence="7">
    <location>
        <begin position="21"/>
        <end position="148"/>
    </location>
</feature>
<gene>
    <name evidence="8" type="ORF">E0L93_10580</name>
</gene>
<evidence type="ECO:0000256" key="5">
    <source>
        <dbReference type="ARBA" id="ARBA00023136"/>
    </source>
</evidence>
<dbReference type="PANTHER" id="PTHR36115">
    <property type="entry name" value="PROLINE-RICH ANTIGEN HOMOLOG-RELATED"/>
    <property type="match status" value="1"/>
</dbReference>
<evidence type="ECO:0000313" key="8">
    <source>
        <dbReference type="EMBL" id="TCJ16117.1"/>
    </source>
</evidence>
<keyword evidence="9" id="KW-1185">Reference proteome</keyword>
<dbReference type="Proteomes" id="UP000295244">
    <property type="component" value="Unassembled WGS sequence"/>
</dbReference>
<evidence type="ECO:0000256" key="1">
    <source>
        <dbReference type="ARBA" id="ARBA00004651"/>
    </source>
</evidence>
<keyword evidence="3 6" id="KW-0812">Transmembrane</keyword>
<protein>
    <submittedName>
        <fullName evidence="8">RDD family protein</fullName>
    </submittedName>
</protein>
<feature type="transmembrane region" description="Helical" evidence="6">
    <location>
        <begin position="117"/>
        <end position="136"/>
    </location>
</feature>
<evidence type="ECO:0000256" key="3">
    <source>
        <dbReference type="ARBA" id="ARBA00022692"/>
    </source>
</evidence>
<evidence type="ECO:0000256" key="4">
    <source>
        <dbReference type="ARBA" id="ARBA00022989"/>
    </source>
</evidence>
<evidence type="ECO:0000256" key="2">
    <source>
        <dbReference type="ARBA" id="ARBA00022475"/>
    </source>
</evidence>
<keyword evidence="4 6" id="KW-1133">Transmembrane helix</keyword>
<dbReference type="PANTHER" id="PTHR36115:SF6">
    <property type="entry name" value="PROLINE-RICH ANTIGEN HOMOLOG"/>
    <property type="match status" value="1"/>
</dbReference>
<accession>A0A4R1BG51</accession>
<comment type="caution">
    <text evidence="8">The sequence shown here is derived from an EMBL/GenBank/DDBJ whole genome shotgun (WGS) entry which is preliminary data.</text>
</comment>
<comment type="subcellular location">
    <subcellularLocation>
        <location evidence="1">Cell membrane</location>
        <topology evidence="1">Multi-pass membrane protein</topology>
    </subcellularLocation>
</comment>
<organism evidence="8 9">
    <name type="scientific">Rubrobacter taiwanensis</name>
    <dbReference type="NCBI Taxonomy" id="185139"/>
    <lineage>
        <taxon>Bacteria</taxon>
        <taxon>Bacillati</taxon>
        <taxon>Actinomycetota</taxon>
        <taxon>Rubrobacteria</taxon>
        <taxon>Rubrobacterales</taxon>
        <taxon>Rubrobacteraceae</taxon>
        <taxon>Rubrobacter</taxon>
    </lineage>
</organism>
<sequence length="155" mass="16452">MTNQPFAVPPTSTAARDTNVLGQRVVATIIDAGIITVAIFVISFVLGIPAAIIGSDALLVLVNLLVFLLSFVIAFGYYIVLEGRSGQTIGKRICGIKVVDADTGQVPGMQAAVLRNVLRVVDGFMAYLVGFIVAITNDQHQRLGDKVARTLVVRA</sequence>
<evidence type="ECO:0000313" key="9">
    <source>
        <dbReference type="Proteomes" id="UP000295244"/>
    </source>
</evidence>
<dbReference type="GO" id="GO:0005886">
    <property type="term" value="C:plasma membrane"/>
    <property type="evidence" value="ECO:0007669"/>
    <property type="project" value="UniProtKB-SubCell"/>
</dbReference>
<dbReference type="OrthoDB" id="9787732at2"/>
<evidence type="ECO:0000256" key="6">
    <source>
        <dbReference type="SAM" id="Phobius"/>
    </source>
</evidence>
<keyword evidence="5 6" id="KW-0472">Membrane</keyword>
<dbReference type="InterPro" id="IPR010432">
    <property type="entry name" value="RDD"/>
</dbReference>
<keyword evidence="2" id="KW-1003">Cell membrane</keyword>
<name>A0A4R1BG51_9ACTN</name>
<feature type="transmembrane region" description="Helical" evidence="6">
    <location>
        <begin position="58"/>
        <end position="80"/>
    </location>
</feature>
<dbReference type="InterPro" id="IPR051791">
    <property type="entry name" value="Pra-immunoreactive"/>
</dbReference>
<evidence type="ECO:0000259" key="7">
    <source>
        <dbReference type="Pfam" id="PF06271"/>
    </source>
</evidence>
<dbReference type="RefSeq" id="WP_132691705.1">
    <property type="nucleotide sequence ID" value="NZ_SKBU01000018.1"/>
</dbReference>
<dbReference type="AlphaFoldDB" id="A0A4R1BG51"/>
<dbReference type="Pfam" id="PF06271">
    <property type="entry name" value="RDD"/>
    <property type="match status" value="1"/>
</dbReference>
<proteinExistence type="predicted"/>